<proteinExistence type="predicted"/>
<evidence type="ECO:0000313" key="2">
    <source>
        <dbReference type="Proteomes" id="UP001454086"/>
    </source>
</evidence>
<name>A0ABV1DAY7_9FIRM</name>
<organism evidence="1 2">
    <name type="scientific">Enterocloster hominis</name>
    <name type="common">ex Hitch et al. 2024</name>
    <dbReference type="NCBI Taxonomy" id="1917870"/>
    <lineage>
        <taxon>Bacteria</taxon>
        <taxon>Bacillati</taxon>
        <taxon>Bacillota</taxon>
        <taxon>Clostridia</taxon>
        <taxon>Lachnospirales</taxon>
        <taxon>Lachnospiraceae</taxon>
        <taxon>Enterocloster</taxon>
    </lineage>
</organism>
<sequence>MEHETTDRRTVETEFRKGMLRSRVPIGLIITAFGIGMVVLIGSYLMKYFRGAIPLREVYRTEQAGEEYVSFDIDYVLDVFMESYRTRYGVRSKSSVYYLVLDEEAGPVPVRVSAKMEAEMDRIMDETWDYLSGVRPVPPIGMHVEGTLKKLKDDGKTYFDRTVSSFNLPSENESYYLWAGILDNQSPSSAMGTTGLGAVILCLGLFILAPILGKDHIKAVQVFLDSHKNITRQMVDEDFQKVRKISGTFWLGEDFSYGITGKPVILVNQELKKVCFRVQRVGRGTSEELVCTTADGNEYGFTMNKKKADEAIALYQARYPALKMSSGFKGRLMMMGDGDTEGGSQDAGE</sequence>
<dbReference type="RefSeq" id="WP_008722028.1">
    <property type="nucleotide sequence ID" value="NZ_JBBMFM010000110.1"/>
</dbReference>
<comment type="caution">
    <text evidence="1">The sequence shown here is derived from an EMBL/GenBank/DDBJ whole genome shotgun (WGS) entry which is preliminary data.</text>
</comment>
<dbReference type="EMBL" id="JBBMFM010000110">
    <property type="protein sequence ID" value="MEQ2427522.1"/>
    <property type="molecule type" value="Genomic_DNA"/>
</dbReference>
<protein>
    <submittedName>
        <fullName evidence="1">DUF6709 family protein</fullName>
    </submittedName>
</protein>
<accession>A0ABV1DAY7</accession>
<evidence type="ECO:0000313" key="1">
    <source>
        <dbReference type="EMBL" id="MEQ2427522.1"/>
    </source>
</evidence>
<dbReference type="Pfam" id="PF20456">
    <property type="entry name" value="DUF6709"/>
    <property type="match status" value="1"/>
</dbReference>
<dbReference type="Proteomes" id="UP001454086">
    <property type="component" value="Unassembled WGS sequence"/>
</dbReference>
<keyword evidence="2" id="KW-1185">Reference proteome</keyword>
<dbReference type="InterPro" id="IPR046555">
    <property type="entry name" value="DUF6709"/>
</dbReference>
<gene>
    <name evidence="1" type="ORF">WMQ36_21385</name>
</gene>
<reference evidence="1 2" key="1">
    <citation type="submission" date="2024-03" db="EMBL/GenBank/DDBJ databases">
        <title>Human intestinal bacterial collection.</title>
        <authorList>
            <person name="Pauvert C."/>
            <person name="Hitch T.C.A."/>
            <person name="Clavel T."/>
        </authorList>
    </citation>
    <scope>NUCLEOTIDE SEQUENCE [LARGE SCALE GENOMIC DNA]</scope>
    <source>
        <strain evidence="1 2">CLA-SR-H021</strain>
    </source>
</reference>